<dbReference type="PANTHER" id="PTHR42776">
    <property type="entry name" value="SERINE PEPTIDASE S9 FAMILY MEMBER"/>
    <property type="match status" value="1"/>
</dbReference>
<evidence type="ECO:0000313" key="5">
    <source>
        <dbReference type="Proteomes" id="UP001185984"/>
    </source>
</evidence>
<organism evidence="4 5">
    <name type="scientific">Sphingobium naphthae</name>
    <dbReference type="NCBI Taxonomy" id="1886786"/>
    <lineage>
        <taxon>Bacteria</taxon>
        <taxon>Pseudomonadati</taxon>
        <taxon>Pseudomonadota</taxon>
        <taxon>Alphaproteobacteria</taxon>
        <taxon>Sphingomonadales</taxon>
        <taxon>Sphingomonadaceae</taxon>
        <taxon>Sphingobium</taxon>
    </lineage>
</organism>
<evidence type="ECO:0000259" key="3">
    <source>
        <dbReference type="Pfam" id="PF00326"/>
    </source>
</evidence>
<name>A0ABU4A0A9_9SPHN</name>
<evidence type="ECO:0000256" key="2">
    <source>
        <dbReference type="SAM" id="SignalP"/>
    </source>
</evidence>
<proteinExistence type="predicted"/>
<dbReference type="Gene3D" id="3.40.50.1820">
    <property type="entry name" value="alpha/beta hydrolase"/>
    <property type="match status" value="1"/>
</dbReference>
<evidence type="ECO:0000256" key="1">
    <source>
        <dbReference type="ARBA" id="ARBA00022801"/>
    </source>
</evidence>
<keyword evidence="1" id="KW-0378">Hydrolase</keyword>
<gene>
    <name evidence="4" type="ORF">O0R41_16545</name>
</gene>
<dbReference type="InterPro" id="IPR001375">
    <property type="entry name" value="Peptidase_S9_cat"/>
</dbReference>
<keyword evidence="5" id="KW-1185">Reference proteome</keyword>
<dbReference type="SUPFAM" id="SSF82171">
    <property type="entry name" value="DPP6 N-terminal domain-like"/>
    <property type="match status" value="1"/>
</dbReference>
<sequence length="652" mass="72000">MKRICGLLAGVAGLGMTVATAQTKAPTTAPTTHQWTIDDFAALPLIERPMLSPDGLHIASRAAIGGEQKLVIADVHDGPNRVRTMGLGDNDLNWWQWVNDDWLIAGIGTETYVQGMPWYLSRVVSIKRDGSKVNMLAKNVAAQNADDVIWVARDGSPRILLSYQTSIYSDDAGFWPKVDEVDVTTGRMRSAVAPKQFVRNWYADASGTVRMGVGYNDSSRTAKLLYRPDARSSFRVVDRADRRRDESLVVPMLFTADPSHAIASDDHEGADALYDYNLDTLELGAKIFDAPGFDLGGIEEDAAGTALAGVRYVADAPQVHWFDANLAKIQADLDKAVGDRRARIVSTSRDGQRMIVHVGTPDQPGAYYYYDTAAGAMSLLSRISDQFPTKVRLSPVKTIRYKARDGLEIAAVLTLPAGRDPSKLPLILMPHGGPFARDAEEWDWWVQFLAWRGYAVLQPNYRGSAGYGTAFAEKGEGQWGLAMQDDLNDAVDWAVQQGIADPARVCMVGASYGGYAAMRAAERDGAKYRCAVSYAGVSDLGAMMRYDRRFLYHGTRKDWMKEQAPDFASVSPISHAAQFSTPILLVHGRKDRRVQVGQSREMAEKLKAAGKVEGKDYIYVEQPLADHHFTRQADRLDFLQRLDSFLRDHNPA</sequence>
<dbReference type="PANTHER" id="PTHR42776:SF27">
    <property type="entry name" value="DIPEPTIDYL PEPTIDASE FAMILY MEMBER 6"/>
    <property type="match status" value="1"/>
</dbReference>
<feature type="domain" description="Peptidase S9 prolyl oligopeptidase catalytic" evidence="3">
    <location>
        <begin position="443"/>
        <end position="648"/>
    </location>
</feature>
<evidence type="ECO:0000313" key="4">
    <source>
        <dbReference type="EMBL" id="MDV5825217.1"/>
    </source>
</evidence>
<reference evidence="5" key="1">
    <citation type="journal article" date="2022" name="J Environ Chem Eng">
        <title>Biodegradation of petroleum oil using a constructed nonpathogenic and heavy metal-tolerant bacterial consortium isolated from marine sponges.</title>
        <authorList>
            <person name="Dechsakulwatana C."/>
            <person name="Rungsihiranrut A."/>
            <person name="Muangchinda C."/>
            <person name="Ningthoujam R."/>
            <person name="Klankeo P."/>
            <person name="Pinyakong O."/>
        </authorList>
    </citation>
    <scope>NUCLEOTIDE SEQUENCE [LARGE SCALE GENOMIC DNA]</scope>
    <source>
        <strain evidence="5">MO2-4</strain>
    </source>
</reference>
<dbReference type="Proteomes" id="UP001185984">
    <property type="component" value="Unassembled WGS sequence"/>
</dbReference>
<feature type="signal peptide" evidence="2">
    <location>
        <begin position="1"/>
        <end position="21"/>
    </location>
</feature>
<comment type="caution">
    <text evidence="4">The sequence shown here is derived from an EMBL/GenBank/DDBJ whole genome shotgun (WGS) entry which is preliminary data.</text>
</comment>
<keyword evidence="2" id="KW-0732">Signal</keyword>
<dbReference type="EMBL" id="JAPTHD010000008">
    <property type="protein sequence ID" value="MDV5825217.1"/>
    <property type="molecule type" value="Genomic_DNA"/>
</dbReference>
<accession>A0ABU4A0A9</accession>
<dbReference type="InterPro" id="IPR029058">
    <property type="entry name" value="AB_hydrolase_fold"/>
</dbReference>
<protein>
    <submittedName>
        <fullName evidence="4">Prolyl oligopeptidase family serine peptidase</fullName>
    </submittedName>
</protein>
<feature type="chain" id="PRO_5046983640" evidence="2">
    <location>
        <begin position="22"/>
        <end position="652"/>
    </location>
</feature>
<dbReference type="Pfam" id="PF00326">
    <property type="entry name" value="Peptidase_S9"/>
    <property type="match status" value="1"/>
</dbReference>
<dbReference type="SUPFAM" id="SSF53474">
    <property type="entry name" value="alpha/beta-Hydrolases"/>
    <property type="match status" value="1"/>
</dbReference>